<name>A0A6J5T6F0_9CAUD</name>
<organism evidence="1">
    <name type="scientific">uncultured Caudovirales phage</name>
    <dbReference type="NCBI Taxonomy" id="2100421"/>
    <lineage>
        <taxon>Viruses</taxon>
        <taxon>Duplodnaviria</taxon>
        <taxon>Heunggongvirae</taxon>
        <taxon>Uroviricota</taxon>
        <taxon>Caudoviricetes</taxon>
        <taxon>Peduoviridae</taxon>
        <taxon>Maltschvirus</taxon>
        <taxon>Maltschvirus maltsch</taxon>
    </lineage>
</organism>
<reference evidence="1" key="1">
    <citation type="submission" date="2020-05" db="EMBL/GenBank/DDBJ databases">
        <authorList>
            <person name="Chiriac C."/>
            <person name="Salcher M."/>
            <person name="Ghai R."/>
            <person name="Kavagutti S V."/>
        </authorList>
    </citation>
    <scope>NUCLEOTIDE SEQUENCE</scope>
</reference>
<protein>
    <submittedName>
        <fullName evidence="1">Structural protein</fullName>
    </submittedName>
</protein>
<dbReference type="EMBL" id="LR797531">
    <property type="protein sequence ID" value="CAB4223355.1"/>
    <property type="molecule type" value="Genomic_DNA"/>
</dbReference>
<evidence type="ECO:0000313" key="1">
    <source>
        <dbReference type="EMBL" id="CAB4223355.1"/>
    </source>
</evidence>
<accession>A0A6J5T6F0</accession>
<gene>
    <name evidence="1" type="ORF">UFOVP1670_29</name>
</gene>
<proteinExistence type="predicted"/>
<sequence length="876" mass="96153">MARYDKCIERLSQIAGRQLTDKEVEAVFTRIHKAALDIKAGRTDIQDVTMGPLGGAGKDIRKAGGKDEGNTLIQRAADLATADLEAEAAKTEQRAYLQVLRLGARMGDVDAMEATGTKPLDAVEKTMVRDYTGRVKVESLEQKATGYRDYFNKRLLDTWDALGKDYLGFFQDKEKLLELIKALRGDAGADPLAKKGAEAFHAVAEEARQIFNSNGGSIGKLDDWGMPQHHSQEKVAAAANSADPNANRQAWVDKIMPMLDHNRYVDEITGQTWTDAEIRTFMGKAWDTIATNGHANTKPGQFTGNGSVANRHAESRQIHFKDAQSVIDYWEEFGDRTALEILQGHIDVMAKDVAFVEHFGPNPDTTYQSLRDAALTKATLADPRQTPALEGRAVGLDNLYEYAAGQTKPTYRQWLKSTVDGINHLNSAGKLGGAVLASFFGDKPMMEAVSHMNNLPMIQRWRTELSLLNPLHEADRRLLQREGLMLDSVRSGLQRFYEGLGQGSTTGKLANAVMRVTGMQAINDIRKGSFGLSLMSAIGHEIQAGRDFGTLDKSDVRALRNFGITEADWKVWQLAKLDRLAGVDHVLTSEAISRITDAELQQAGVIAQVPAANEGEGARRNAIVKLLGVVNTESEFAIVTPGWKERAQFYGGEQRGTVKGEIARSFLQFKAFPWAFLQRGMDAVANTDGPTGKALMTAYLVGTTTMAGAMLMQTREVISGRDPLGMIDQNWYKFWAKAFLQGGALGIYGDFLYAANTTRYGSGVLEAVSGPTLGPLLEMSLVLPSAAIRGAIDNKETHTAAKVLGDVKGFIPGGNIWYAKTALDHLLWQRSMEALSPGYLTTIRQKALKDFGQDYWWAPGESTPNRMPDFEPAVRR</sequence>